<dbReference type="Proteomes" id="UP000178098">
    <property type="component" value="Unassembled WGS sequence"/>
</dbReference>
<proteinExistence type="predicted"/>
<protein>
    <recommendedName>
        <fullName evidence="3">PDZ domain-containing protein</fullName>
    </recommendedName>
</protein>
<dbReference type="EMBL" id="MFZT01000041">
    <property type="protein sequence ID" value="OGK29698.1"/>
    <property type="molecule type" value="Genomic_DNA"/>
</dbReference>
<dbReference type="GO" id="GO:0004252">
    <property type="term" value="F:serine-type endopeptidase activity"/>
    <property type="evidence" value="ECO:0007669"/>
    <property type="project" value="InterPro"/>
</dbReference>
<accession>A0A1F7HEP8</accession>
<dbReference type="InterPro" id="IPR001478">
    <property type="entry name" value="PDZ"/>
</dbReference>
<dbReference type="AlphaFoldDB" id="A0A1F7HEP8"/>
<dbReference type="PANTHER" id="PTHR43343:SF3">
    <property type="entry name" value="PROTEASE DO-LIKE 8, CHLOROPLASTIC"/>
    <property type="match status" value="1"/>
</dbReference>
<dbReference type="Pfam" id="PF13365">
    <property type="entry name" value="Trypsin_2"/>
    <property type="match status" value="1"/>
</dbReference>
<dbReference type="Pfam" id="PF13180">
    <property type="entry name" value="PDZ_2"/>
    <property type="match status" value="1"/>
</dbReference>
<dbReference type="SUPFAM" id="SSF50494">
    <property type="entry name" value="Trypsin-like serine proteases"/>
    <property type="match status" value="1"/>
</dbReference>
<evidence type="ECO:0000256" key="2">
    <source>
        <dbReference type="ARBA" id="ARBA00022801"/>
    </source>
</evidence>
<feature type="domain" description="PDZ" evidence="3">
    <location>
        <begin position="274"/>
        <end position="343"/>
    </location>
</feature>
<dbReference type="PANTHER" id="PTHR43343">
    <property type="entry name" value="PEPTIDASE S12"/>
    <property type="match status" value="1"/>
</dbReference>
<dbReference type="InterPro" id="IPR001940">
    <property type="entry name" value="Peptidase_S1C"/>
</dbReference>
<dbReference type="Gene3D" id="2.40.10.120">
    <property type="match status" value="1"/>
</dbReference>
<dbReference type="SUPFAM" id="SSF50156">
    <property type="entry name" value="PDZ domain-like"/>
    <property type="match status" value="1"/>
</dbReference>
<evidence type="ECO:0000256" key="1">
    <source>
        <dbReference type="ARBA" id="ARBA00022670"/>
    </source>
</evidence>
<dbReference type="Gene3D" id="2.30.42.10">
    <property type="match status" value="1"/>
</dbReference>
<dbReference type="PROSITE" id="PS50106">
    <property type="entry name" value="PDZ"/>
    <property type="match status" value="1"/>
</dbReference>
<organism evidence="4 5">
    <name type="scientific">Candidatus Roizmanbacteria bacterium RIFCSPHIGHO2_02_FULL_43_11</name>
    <dbReference type="NCBI Taxonomy" id="1802043"/>
    <lineage>
        <taxon>Bacteria</taxon>
        <taxon>Candidatus Roizmaniibacteriota</taxon>
    </lineage>
</organism>
<name>A0A1F7HEP8_9BACT</name>
<dbReference type="InterPro" id="IPR009003">
    <property type="entry name" value="Peptidase_S1_PA"/>
</dbReference>
<evidence type="ECO:0000259" key="3">
    <source>
        <dbReference type="PROSITE" id="PS50106"/>
    </source>
</evidence>
<evidence type="ECO:0000313" key="4">
    <source>
        <dbReference type="EMBL" id="OGK29698.1"/>
    </source>
</evidence>
<dbReference type="InterPro" id="IPR051201">
    <property type="entry name" value="Chloro_Bact_Ser_Proteases"/>
</dbReference>
<dbReference type="GO" id="GO:0006508">
    <property type="term" value="P:proteolysis"/>
    <property type="evidence" value="ECO:0007669"/>
    <property type="project" value="UniProtKB-KW"/>
</dbReference>
<dbReference type="InterPro" id="IPR036034">
    <property type="entry name" value="PDZ_sf"/>
</dbReference>
<reference evidence="4 5" key="1">
    <citation type="journal article" date="2016" name="Nat. Commun.">
        <title>Thousands of microbial genomes shed light on interconnected biogeochemical processes in an aquifer system.</title>
        <authorList>
            <person name="Anantharaman K."/>
            <person name="Brown C.T."/>
            <person name="Hug L.A."/>
            <person name="Sharon I."/>
            <person name="Castelle C.J."/>
            <person name="Probst A.J."/>
            <person name="Thomas B.C."/>
            <person name="Singh A."/>
            <person name="Wilkins M.J."/>
            <person name="Karaoz U."/>
            <person name="Brodie E.L."/>
            <person name="Williams K.H."/>
            <person name="Hubbard S.S."/>
            <person name="Banfield J.F."/>
        </authorList>
    </citation>
    <scope>NUCLEOTIDE SEQUENCE [LARGE SCALE GENOMIC DNA]</scope>
</reference>
<dbReference type="SMART" id="SM00228">
    <property type="entry name" value="PDZ"/>
    <property type="match status" value="1"/>
</dbReference>
<dbReference type="PRINTS" id="PR00834">
    <property type="entry name" value="PROTEASES2C"/>
</dbReference>
<comment type="caution">
    <text evidence="4">The sequence shown here is derived from an EMBL/GenBank/DDBJ whole genome shotgun (WGS) entry which is preliminary data.</text>
</comment>
<keyword evidence="2" id="KW-0378">Hydrolase</keyword>
<evidence type="ECO:0000313" key="5">
    <source>
        <dbReference type="Proteomes" id="UP000178098"/>
    </source>
</evidence>
<sequence length="383" mass="41554">MKQVWILLFVLAGVWFYGVSEGYIQKPQLDFLKNIEKSQSNKPLEAKVEIIDEESTVIKAIDKALPSVVTVEISKTTTSPGSIEFDPTNPFNPFLERPGREQKVQRNIGSGFAVDKDLVVTNKHVVADTDATYRIVTNDGKAYAVKSSSRDPLNDLAVLKVDTQNLTPITLGDSSKLKLGQLVIAIGTPLGQFPNTVTTGIISGLGRGITAGSPYEGFVEQLDNVIQTDAAINPGNSGGPLINSKGYVVGVNTAVSAESQNIGFAIPVNVVKELMKNFNSSGGQINRPFIGIRYKMLDKAKAILNDVPEGAYVVEVVKDSPAEKAGILVGDIITHFDGSRLQGNDSKILQSKIAKHTIGDRVKMTIWRDSKQKELTLTLQRFE</sequence>
<gene>
    <name evidence="4" type="ORF">A3D08_03265</name>
</gene>
<keyword evidence="1" id="KW-0645">Protease</keyword>